<keyword evidence="2" id="KW-0805">Transcription regulation</keyword>
<dbReference type="Gene3D" id="1.10.10.60">
    <property type="entry name" value="Homeodomain-like"/>
    <property type="match status" value="1"/>
</dbReference>
<dbReference type="Pfam" id="PF14525">
    <property type="entry name" value="AraC_binding_2"/>
    <property type="match status" value="1"/>
</dbReference>
<dbReference type="InterPro" id="IPR050204">
    <property type="entry name" value="AraC_XylS_family_regulators"/>
</dbReference>
<keyword evidence="4" id="KW-0804">Transcription</keyword>
<evidence type="ECO:0000256" key="2">
    <source>
        <dbReference type="ARBA" id="ARBA00023015"/>
    </source>
</evidence>
<dbReference type="InterPro" id="IPR009057">
    <property type="entry name" value="Homeodomain-like_sf"/>
</dbReference>
<dbReference type="Pfam" id="PF12833">
    <property type="entry name" value="HTH_18"/>
    <property type="match status" value="1"/>
</dbReference>
<dbReference type="Proteomes" id="UP001476583">
    <property type="component" value="Chromosome"/>
</dbReference>
<evidence type="ECO:0000313" key="8">
    <source>
        <dbReference type="Proteomes" id="UP001476583"/>
    </source>
</evidence>
<protein>
    <submittedName>
        <fullName evidence="7">AraC family transcriptional regulator</fullName>
    </submittedName>
</protein>
<dbReference type="PANTHER" id="PTHR46796">
    <property type="entry name" value="HTH-TYPE TRANSCRIPTIONAL ACTIVATOR RHAS-RELATED"/>
    <property type="match status" value="1"/>
</dbReference>
<feature type="domain" description="HTH araC/xylS-type" evidence="6">
    <location>
        <begin position="228"/>
        <end position="328"/>
    </location>
</feature>
<evidence type="ECO:0000259" key="6">
    <source>
        <dbReference type="PROSITE" id="PS01124"/>
    </source>
</evidence>
<dbReference type="EMBL" id="CP148074">
    <property type="protein sequence ID" value="WXL26972.1"/>
    <property type="molecule type" value="Genomic_DNA"/>
</dbReference>
<comment type="function">
    <text evidence="5">Regulatory protein of the TOL plasmid xyl operons. XylS activates the xylXYZLTEGFJQKIH operon required for the degradation of toluene, m-xylene and p-xylene.</text>
</comment>
<reference evidence="7 8" key="1">
    <citation type="submission" date="2024-03" db="EMBL/GenBank/DDBJ databases">
        <title>Complete genome of BD2.</title>
        <authorList>
            <person name="Cao G."/>
        </authorList>
    </citation>
    <scope>NUCLEOTIDE SEQUENCE [LARGE SCALE GENOMIC DNA]</scope>
    <source>
        <strain evidence="7 8">BD2</strain>
    </source>
</reference>
<evidence type="ECO:0000256" key="1">
    <source>
        <dbReference type="ARBA" id="ARBA00004496"/>
    </source>
</evidence>
<dbReference type="InterPro" id="IPR018060">
    <property type="entry name" value="HTH_AraC"/>
</dbReference>
<accession>A0ABZ2RJ10</accession>
<name>A0ABZ2RJ10_ECTME</name>
<evidence type="ECO:0000256" key="3">
    <source>
        <dbReference type="ARBA" id="ARBA00023125"/>
    </source>
</evidence>
<dbReference type="PROSITE" id="PS00041">
    <property type="entry name" value="HTH_ARAC_FAMILY_1"/>
    <property type="match status" value="1"/>
</dbReference>
<comment type="subcellular location">
    <subcellularLocation>
        <location evidence="1">Cytoplasm</location>
    </subcellularLocation>
</comment>
<dbReference type="InterPro" id="IPR018062">
    <property type="entry name" value="HTH_AraC-typ_CS"/>
</dbReference>
<dbReference type="SUPFAM" id="SSF46689">
    <property type="entry name" value="Homeodomain-like"/>
    <property type="match status" value="1"/>
</dbReference>
<sequence>MRVKNTSRFRDISADRYDLAGARSWMSDICGPHRLDASRPERIQFHHLASVLPTTETTLGYVEYGTDVRIGIGDESLLNCYSLSLPLCGEQALSKSGQMLVSDPDKGVIVSPHEVQSLEIAGNCRKLQVVIPNSAVQRTLEQLLQRRPDTPLSFEPVMDAVSGATASWWRMARYMLDELEWSRDLYGQPFFARDMEAVLIKGLLLAQSHNYSAELHQRMQVRLPHYLERAREFIQANAREEVCLEDIERAAGVTRFKLFEGFRKYLGKSPMAYLKQYRLDAVHRELLEDGSLRNISVIAMDWGFNHLGRFSSDYRKRFNETPSATAARASARRAVY</sequence>
<evidence type="ECO:0000256" key="4">
    <source>
        <dbReference type="ARBA" id="ARBA00023163"/>
    </source>
</evidence>
<keyword evidence="8" id="KW-1185">Reference proteome</keyword>
<evidence type="ECO:0000313" key="7">
    <source>
        <dbReference type="EMBL" id="WXL26972.1"/>
    </source>
</evidence>
<keyword evidence="3" id="KW-0238">DNA-binding</keyword>
<evidence type="ECO:0000256" key="5">
    <source>
        <dbReference type="ARBA" id="ARBA00037345"/>
    </source>
</evidence>
<dbReference type="SMART" id="SM00342">
    <property type="entry name" value="HTH_ARAC"/>
    <property type="match status" value="1"/>
</dbReference>
<organism evidence="7 8">
    <name type="scientific">Ectopseudomonas mendocina</name>
    <name type="common">Pseudomonas mendocina</name>
    <dbReference type="NCBI Taxonomy" id="300"/>
    <lineage>
        <taxon>Bacteria</taxon>
        <taxon>Pseudomonadati</taxon>
        <taxon>Pseudomonadota</taxon>
        <taxon>Gammaproteobacteria</taxon>
        <taxon>Pseudomonadales</taxon>
        <taxon>Pseudomonadaceae</taxon>
        <taxon>Ectopseudomonas</taxon>
    </lineage>
</organism>
<dbReference type="PROSITE" id="PS01124">
    <property type="entry name" value="HTH_ARAC_FAMILY_2"/>
    <property type="match status" value="1"/>
</dbReference>
<dbReference type="InterPro" id="IPR035418">
    <property type="entry name" value="AraC-bd_2"/>
</dbReference>
<gene>
    <name evidence="7" type="ORF">WG219_05780</name>
</gene>
<proteinExistence type="predicted"/>
<dbReference type="PANTHER" id="PTHR46796:SF12">
    <property type="entry name" value="HTH-TYPE DNA-BINDING TRANSCRIPTIONAL ACTIVATOR EUTR"/>
    <property type="match status" value="1"/>
</dbReference>